<evidence type="ECO:0000256" key="7">
    <source>
        <dbReference type="ARBA" id="ARBA00022801"/>
    </source>
</evidence>
<dbReference type="GO" id="GO:0004521">
    <property type="term" value="F:RNA endonuclease activity"/>
    <property type="evidence" value="ECO:0007669"/>
    <property type="project" value="UniProtKB-UniRule"/>
</dbReference>
<dbReference type="Pfam" id="PF02130">
    <property type="entry name" value="YbeY"/>
    <property type="match status" value="1"/>
</dbReference>
<keyword evidence="5 9" id="KW-0479">Metal-binding</keyword>
<dbReference type="InterPro" id="IPR023091">
    <property type="entry name" value="MetalPrtase_cat_dom_sf_prd"/>
</dbReference>
<organism evidence="10">
    <name type="scientific">Caldilineaceae bacterium SB0664_bin_27</name>
    <dbReference type="NCBI Taxonomy" id="2605260"/>
    <lineage>
        <taxon>Bacteria</taxon>
        <taxon>Bacillati</taxon>
        <taxon>Chloroflexota</taxon>
        <taxon>Caldilineae</taxon>
        <taxon>Caldilineales</taxon>
        <taxon>Caldilineaceae</taxon>
    </lineage>
</organism>
<dbReference type="HAMAP" id="MF_00009">
    <property type="entry name" value="Endoribonucl_YbeY"/>
    <property type="match status" value="1"/>
</dbReference>
<gene>
    <name evidence="9 10" type="primary">ybeY</name>
    <name evidence="10" type="ORF">F4Y42_08385</name>
</gene>
<evidence type="ECO:0000256" key="2">
    <source>
        <dbReference type="ARBA" id="ARBA00022517"/>
    </source>
</evidence>
<keyword evidence="8 9" id="KW-0862">Zinc</keyword>
<protein>
    <recommendedName>
        <fullName evidence="9">Endoribonuclease YbeY</fullName>
        <ecNumber evidence="9">3.1.-.-</ecNumber>
    </recommendedName>
</protein>
<keyword evidence="9" id="KW-0963">Cytoplasm</keyword>
<keyword evidence="4 9" id="KW-0540">Nuclease</keyword>
<dbReference type="InterPro" id="IPR002036">
    <property type="entry name" value="YbeY"/>
</dbReference>
<evidence type="ECO:0000256" key="4">
    <source>
        <dbReference type="ARBA" id="ARBA00022722"/>
    </source>
</evidence>
<evidence type="ECO:0000313" key="10">
    <source>
        <dbReference type="EMBL" id="MXY93450.1"/>
    </source>
</evidence>
<keyword evidence="6 9" id="KW-0255">Endonuclease</keyword>
<keyword evidence="2 9" id="KW-0690">Ribosome biogenesis</keyword>
<feature type="binding site" evidence="9">
    <location>
        <position position="135"/>
    </location>
    <ligand>
        <name>Zn(2+)</name>
        <dbReference type="ChEBI" id="CHEBI:29105"/>
        <note>catalytic</note>
    </ligand>
</feature>
<comment type="similarity">
    <text evidence="1 9">Belongs to the endoribonuclease YbeY family.</text>
</comment>
<dbReference type="GO" id="GO:0005737">
    <property type="term" value="C:cytoplasm"/>
    <property type="evidence" value="ECO:0007669"/>
    <property type="project" value="UniProtKB-SubCell"/>
</dbReference>
<evidence type="ECO:0000256" key="1">
    <source>
        <dbReference type="ARBA" id="ARBA00010875"/>
    </source>
</evidence>
<dbReference type="EC" id="3.1.-.-" evidence="9"/>
<comment type="cofactor">
    <cofactor evidence="9">
        <name>Zn(2+)</name>
        <dbReference type="ChEBI" id="CHEBI:29105"/>
    </cofactor>
    <text evidence="9">Binds 1 zinc ion.</text>
</comment>
<feature type="binding site" evidence="9">
    <location>
        <position position="129"/>
    </location>
    <ligand>
        <name>Zn(2+)</name>
        <dbReference type="ChEBI" id="CHEBI:29105"/>
        <note>catalytic</note>
    </ligand>
</feature>
<reference evidence="10" key="1">
    <citation type="submission" date="2019-09" db="EMBL/GenBank/DDBJ databases">
        <title>Characterisation of the sponge microbiome using genome-centric metagenomics.</title>
        <authorList>
            <person name="Engelberts J.P."/>
            <person name="Robbins S.J."/>
            <person name="De Goeij J.M."/>
            <person name="Aranda M."/>
            <person name="Bell S.C."/>
            <person name="Webster N.S."/>
        </authorList>
    </citation>
    <scope>NUCLEOTIDE SEQUENCE</scope>
    <source>
        <strain evidence="10">SB0664_bin_27</strain>
    </source>
</reference>
<comment type="subcellular location">
    <subcellularLocation>
        <location evidence="9">Cytoplasm</location>
    </subcellularLocation>
</comment>
<accession>A0A6B0YR33</accession>
<dbReference type="SUPFAM" id="SSF55486">
    <property type="entry name" value="Metalloproteases ('zincins'), catalytic domain"/>
    <property type="match status" value="1"/>
</dbReference>
<proteinExistence type="inferred from homology"/>
<dbReference type="InterPro" id="IPR020549">
    <property type="entry name" value="YbeY_CS"/>
</dbReference>
<dbReference type="PANTHER" id="PTHR46986:SF1">
    <property type="entry name" value="ENDORIBONUCLEASE YBEY, CHLOROPLASTIC"/>
    <property type="match status" value="1"/>
</dbReference>
<comment type="caution">
    <text evidence="10">The sequence shown here is derived from an EMBL/GenBank/DDBJ whole genome shotgun (WGS) entry which is preliminary data.</text>
</comment>
<evidence type="ECO:0000256" key="6">
    <source>
        <dbReference type="ARBA" id="ARBA00022759"/>
    </source>
</evidence>
<evidence type="ECO:0000256" key="9">
    <source>
        <dbReference type="HAMAP-Rule" id="MF_00009"/>
    </source>
</evidence>
<name>A0A6B0YR33_9CHLR</name>
<dbReference type="PANTHER" id="PTHR46986">
    <property type="entry name" value="ENDORIBONUCLEASE YBEY, CHLOROPLASTIC"/>
    <property type="match status" value="1"/>
</dbReference>
<dbReference type="AlphaFoldDB" id="A0A6B0YR33"/>
<dbReference type="GO" id="GO:0004222">
    <property type="term" value="F:metalloendopeptidase activity"/>
    <property type="evidence" value="ECO:0007669"/>
    <property type="project" value="InterPro"/>
</dbReference>
<sequence length="169" mass="19120">MTESQILIQIDERFQGYVEEAWLKAAVRATLQACERDQLSLSILVVDDDELRRYNRVYRQQDAPTDVLSFAVQEGSTLVADMPEALAAEVNAELGDLLLAFPYASRQAQRFGHSLAAELKLLVVHGTLHLLGYDHDTETKQADMWCKQTEILNSLTDEDLTPRLTTPDW</sequence>
<dbReference type="NCBIfam" id="TIGR00043">
    <property type="entry name" value="rRNA maturation RNase YbeY"/>
    <property type="match status" value="1"/>
</dbReference>
<dbReference type="EMBL" id="VXRG01000068">
    <property type="protein sequence ID" value="MXY93450.1"/>
    <property type="molecule type" value="Genomic_DNA"/>
</dbReference>
<evidence type="ECO:0000256" key="3">
    <source>
        <dbReference type="ARBA" id="ARBA00022552"/>
    </source>
</evidence>
<evidence type="ECO:0000256" key="5">
    <source>
        <dbReference type="ARBA" id="ARBA00022723"/>
    </source>
</evidence>
<dbReference type="Gene3D" id="3.40.390.30">
    <property type="entry name" value="Metalloproteases ('zincins'), catalytic domain"/>
    <property type="match status" value="1"/>
</dbReference>
<keyword evidence="7 9" id="KW-0378">Hydrolase</keyword>
<keyword evidence="3 9" id="KW-0698">rRNA processing</keyword>
<dbReference type="GO" id="GO:0008270">
    <property type="term" value="F:zinc ion binding"/>
    <property type="evidence" value="ECO:0007669"/>
    <property type="project" value="UniProtKB-UniRule"/>
</dbReference>
<evidence type="ECO:0000256" key="8">
    <source>
        <dbReference type="ARBA" id="ARBA00022833"/>
    </source>
</evidence>
<dbReference type="GO" id="GO:0006364">
    <property type="term" value="P:rRNA processing"/>
    <property type="evidence" value="ECO:0007669"/>
    <property type="project" value="UniProtKB-UniRule"/>
</dbReference>
<feature type="binding site" evidence="9">
    <location>
        <position position="125"/>
    </location>
    <ligand>
        <name>Zn(2+)</name>
        <dbReference type="ChEBI" id="CHEBI:29105"/>
        <note>catalytic</note>
    </ligand>
</feature>
<comment type="function">
    <text evidence="9">Single strand-specific metallo-endoribonuclease involved in late-stage 70S ribosome quality control and in maturation of the 3' terminus of the 16S rRNA.</text>
</comment>
<dbReference type="PROSITE" id="PS01306">
    <property type="entry name" value="UPF0054"/>
    <property type="match status" value="1"/>
</dbReference>